<evidence type="ECO:0000313" key="3">
    <source>
        <dbReference type="EMBL" id="GAA0176534.1"/>
    </source>
</evidence>
<reference evidence="2 4" key="1">
    <citation type="submission" date="2024-01" db="EMBL/GenBank/DDBJ databases">
        <title>The complete chloroplast genome sequence of Lithospermum erythrorhizon: insights into the phylogenetic relationship among Boraginaceae species and the maternal lineages of purple gromwells.</title>
        <authorList>
            <person name="Okada T."/>
            <person name="Watanabe K."/>
        </authorList>
    </citation>
    <scope>NUCLEOTIDE SEQUENCE [LARGE SCALE GENOMIC DNA]</scope>
</reference>
<dbReference type="AlphaFoldDB" id="A0AAV3RGW7"/>
<feature type="compositionally biased region" description="Polar residues" evidence="1">
    <location>
        <begin position="7"/>
        <end position="18"/>
    </location>
</feature>
<dbReference type="Proteomes" id="UP001454036">
    <property type="component" value="Unassembled WGS sequence"/>
</dbReference>
<protein>
    <submittedName>
        <fullName evidence="2">Uncharacterized protein</fullName>
    </submittedName>
</protein>
<evidence type="ECO:0000313" key="4">
    <source>
        <dbReference type="Proteomes" id="UP001454036"/>
    </source>
</evidence>
<evidence type="ECO:0000313" key="2">
    <source>
        <dbReference type="EMBL" id="GAA0174380.1"/>
    </source>
</evidence>
<sequence length="238" mass="25853">MNIVPRESSNNVASTSRSKGSDEAFQGPINTPFIRRGNVVEKWIKKFYTKNNGQGKQDKAGVQTNNSFAGLENVVDEEKGLVTVSKNIKNGVEHDLGDAKKGTLMVEDIRPPVDEGGSMVGIPNLDCGSMEHSSKSFQVLLHDFQEDIGAVCQPFTVSSVPFSPKVEDVSCSFGSLQEAANQIFVEFQVSAESLESILSSPRDFQKHSSGWEKDAISGEVHSELATIEKAGESPHHVE</sequence>
<name>A0AAV3RGW7_LITER</name>
<dbReference type="EMBL" id="BAABME010009052">
    <property type="protein sequence ID" value="GAA0174380.1"/>
    <property type="molecule type" value="Genomic_DNA"/>
</dbReference>
<keyword evidence="4" id="KW-1185">Reference proteome</keyword>
<evidence type="ECO:0000256" key="1">
    <source>
        <dbReference type="SAM" id="MobiDB-lite"/>
    </source>
</evidence>
<organism evidence="2 4">
    <name type="scientific">Lithospermum erythrorhizon</name>
    <name type="common">Purple gromwell</name>
    <name type="synonym">Lithospermum officinale var. erythrorhizon</name>
    <dbReference type="NCBI Taxonomy" id="34254"/>
    <lineage>
        <taxon>Eukaryota</taxon>
        <taxon>Viridiplantae</taxon>
        <taxon>Streptophyta</taxon>
        <taxon>Embryophyta</taxon>
        <taxon>Tracheophyta</taxon>
        <taxon>Spermatophyta</taxon>
        <taxon>Magnoliopsida</taxon>
        <taxon>eudicotyledons</taxon>
        <taxon>Gunneridae</taxon>
        <taxon>Pentapetalae</taxon>
        <taxon>asterids</taxon>
        <taxon>lamiids</taxon>
        <taxon>Boraginales</taxon>
        <taxon>Boraginaceae</taxon>
        <taxon>Boraginoideae</taxon>
        <taxon>Lithospermeae</taxon>
        <taxon>Lithospermum</taxon>
    </lineage>
</organism>
<comment type="caution">
    <text evidence="2">The sequence shown here is derived from an EMBL/GenBank/DDBJ whole genome shotgun (WGS) entry which is preliminary data.</text>
</comment>
<dbReference type="EMBL" id="BAABME010010185">
    <property type="protein sequence ID" value="GAA0176534.1"/>
    <property type="molecule type" value="Genomic_DNA"/>
</dbReference>
<gene>
    <name evidence="2" type="ORF">LIER_27781</name>
    <name evidence="3" type="ORF">LIER_29508</name>
</gene>
<accession>A0AAV3RGW7</accession>
<proteinExistence type="predicted"/>
<feature type="region of interest" description="Disordered" evidence="1">
    <location>
        <begin position="1"/>
        <end position="30"/>
    </location>
</feature>